<gene>
    <name evidence="2" type="ORF">FSUBG_11968</name>
</gene>
<protein>
    <submittedName>
        <fullName evidence="2">Uncharacterized protein</fullName>
    </submittedName>
</protein>
<comment type="caution">
    <text evidence="2">The sequence shown here is derived from an EMBL/GenBank/DDBJ whole genome shotgun (WGS) entry which is preliminary data.</text>
</comment>
<evidence type="ECO:0000256" key="1">
    <source>
        <dbReference type="SAM" id="Phobius"/>
    </source>
</evidence>
<dbReference type="RefSeq" id="XP_036532576.1">
    <property type="nucleotide sequence ID" value="XM_036676707.1"/>
</dbReference>
<dbReference type="EMBL" id="JAAOAV010000242">
    <property type="protein sequence ID" value="KAF5586961.1"/>
    <property type="molecule type" value="Genomic_DNA"/>
</dbReference>
<proteinExistence type="predicted"/>
<keyword evidence="1" id="KW-0812">Transmembrane</keyword>
<keyword evidence="1" id="KW-1133">Transmembrane helix</keyword>
<dbReference type="OrthoDB" id="5056824at2759"/>
<accession>A0A8H5LA65</accession>
<dbReference type="GeneID" id="59311425"/>
<name>A0A8H5LA65_GIBSU</name>
<keyword evidence="1" id="KW-0472">Membrane</keyword>
<reference evidence="2 3" key="1">
    <citation type="submission" date="2020-05" db="EMBL/GenBank/DDBJ databases">
        <title>Identification and distribution of gene clusters putatively required for synthesis of sphingolipid metabolism inhibitors in phylogenetically diverse species of the filamentous fungus Fusarium.</title>
        <authorList>
            <person name="Kim H.-S."/>
            <person name="Busman M."/>
            <person name="Brown D.W."/>
            <person name="Divon H."/>
            <person name="Uhlig S."/>
            <person name="Proctor R.H."/>
        </authorList>
    </citation>
    <scope>NUCLEOTIDE SEQUENCE [LARGE SCALE GENOMIC DNA]</scope>
    <source>
        <strain evidence="2 3">NRRL 66333</strain>
    </source>
</reference>
<keyword evidence="3" id="KW-1185">Reference proteome</keyword>
<feature type="transmembrane region" description="Helical" evidence="1">
    <location>
        <begin position="12"/>
        <end position="39"/>
    </location>
</feature>
<evidence type="ECO:0000313" key="3">
    <source>
        <dbReference type="Proteomes" id="UP000547976"/>
    </source>
</evidence>
<evidence type="ECO:0000313" key="2">
    <source>
        <dbReference type="EMBL" id="KAF5586961.1"/>
    </source>
</evidence>
<dbReference type="Proteomes" id="UP000547976">
    <property type="component" value="Unassembled WGS sequence"/>
</dbReference>
<dbReference type="AlphaFoldDB" id="A0A8H5LA65"/>
<organism evidence="2 3">
    <name type="scientific">Gibberella subglutinans</name>
    <name type="common">Fusarium subglutinans</name>
    <dbReference type="NCBI Taxonomy" id="42677"/>
    <lineage>
        <taxon>Eukaryota</taxon>
        <taxon>Fungi</taxon>
        <taxon>Dikarya</taxon>
        <taxon>Ascomycota</taxon>
        <taxon>Pezizomycotina</taxon>
        <taxon>Sordariomycetes</taxon>
        <taxon>Hypocreomycetidae</taxon>
        <taxon>Hypocreales</taxon>
        <taxon>Nectriaceae</taxon>
        <taxon>Fusarium</taxon>
        <taxon>Fusarium fujikuroi species complex</taxon>
    </lineage>
</organism>
<sequence length="110" mass="11766">MFHLNASAVRSGMAMFILSMDGMFWAPMVVLTLGIPYYVASGGPIPTPGKEAKVPGVEGTYAAIIDNPESPMEVYKMMPRGKLSIIVAVPPNGSEVSMTSTEIPWSVFKA</sequence>